<evidence type="ECO:0000256" key="7">
    <source>
        <dbReference type="SAM" id="MobiDB-lite"/>
    </source>
</evidence>
<keyword evidence="1" id="KW-0444">Lipid biosynthesis</keyword>
<dbReference type="SUPFAM" id="SSF51735">
    <property type="entry name" value="NAD(P)-binding Rossmann-fold domains"/>
    <property type="match status" value="1"/>
</dbReference>
<evidence type="ECO:0000256" key="4">
    <source>
        <dbReference type="ARBA" id="ARBA00023002"/>
    </source>
</evidence>
<comment type="similarity">
    <text evidence="6">Belongs to the short-chain dehydrogenases/reductases (SDR) family. ERG27 subfamily.</text>
</comment>
<evidence type="ECO:0000256" key="6">
    <source>
        <dbReference type="ARBA" id="ARBA00023593"/>
    </source>
</evidence>
<dbReference type="InterPro" id="IPR036291">
    <property type="entry name" value="NAD(P)-bd_dom_sf"/>
</dbReference>
<evidence type="ECO:0000256" key="3">
    <source>
        <dbReference type="ARBA" id="ARBA00022955"/>
    </source>
</evidence>
<feature type="region of interest" description="Disordered" evidence="7">
    <location>
        <begin position="52"/>
        <end position="91"/>
    </location>
</feature>
<evidence type="ECO:0008006" key="10">
    <source>
        <dbReference type="Google" id="ProtNLM"/>
    </source>
</evidence>
<dbReference type="AlphaFoldDB" id="A0AAW0YJK0"/>
<protein>
    <recommendedName>
        <fullName evidence="10">3-keto sterol reductase</fullName>
    </recommendedName>
</protein>
<dbReference type="EMBL" id="JBCAWK010000008">
    <property type="protein sequence ID" value="KAK8850457.1"/>
    <property type="molecule type" value="Genomic_DNA"/>
</dbReference>
<dbReference type="Proteomes" id="UP001388673">
    <property type="component" value="Unassembled WGS sequence"/>
</dbReference>
<keyword evidence="5" id="KW-0443">Lipid metabolism</keyword>
<dbReference type="GO" id="GO:0005741">
    <property type="term" value="C:mitochondrial outer membrane"/>
    <property type="evidence" value="ECO:0007669"/>
    <property type="project" value="TreeGrafter"/>
</dbReference>
<evidence type="ECO:0000313" key="9">
    <source>
        <dbReference type="Proteomes" id="UP001388673"/>
    </source>
</evidence>
<dbReference type="GO" id="GO:0000253">
    <property type="term" value="F:3-beta-hydroxysteroid 3-dehydrogenase (NADP+) activity"/>
    <property type="evidence" value="ECO:0007669"/>
    <property type="project" value="TreeGrafter"/>
</dbReference>
<sequence>MVSTRSSRRSGVGVGVEEDENRIIVVVTGANSGYGLGICQALLSNLSLPPGHPVPASTPQPTALPPSLQHLLSPSSSSSPPLDRGKATKSISETKPPTLTLILACRSETKALEARQTLLEGHEKELSKREKKGMQSREGWLEGLRIVWEGLNLDDPGMGGKGNGVLGFCERLKDGYPHITTLYLNAGIAAFCGLSYLRFIKQIVTEGMPRAMSQPGTWQFEEKGVRSADGERGMVWGTNVFAPYVMIRELVPLLRRSPHTLPFAPRVIYTSSLTARASKLNEHPLDDFQLLDYPHTYSASKYMADLVMVQLDQEYGQPSGEALSDERPVRIFTVDPGCVTTNLGRANFGSIALLVKLKFFLYWLAFYICRLLGSPWHPVYADQGALPMIYAALIPDKYLLEPSQVPSQKFAVHATRWGKTKVDYGEVDKWEEGEELGRGIVERCEVLRKEWRRRSGLE</sequence>
<keyword evidence="4" id="KW-0560">Oxidoreductase</keyword>
<evidence type="ECO:0000256" key="5">
    <source>
        <dbReference type="ARBA" id="ARBA00023098"/>
    </source>
</evidence>
<proteinExistence type="inferred from homology"/>
<keyword evidence="9" id="KW-1185">Reference proteome</keyword>
<dbReference type="Gene3D" id="3.40.50.720">
    <property type="entry name" value="NAD(P)-binding Rossmann-like Domain"/>
    <property type="match status" value="1"/>
</dbReference>
<dbReference type="PANTHER" id="PTHR43647">
    <property type="entry name" value="DEHYDROGENASE"/>
    <property type="match status" value="1"/>
</dbReference>
<comment type="caution">
    <text evidence="8">The sequence shown here is derived from an EMBL/GenBank/DDBJ whole genome shotgun (WGS) entry which is preliminary data.</text>
</comment>
<evidence type="ECO:0000256" key="1">
    <source>
        <dbReference type="ARBA" id="ARBA00022516"/>
    </source>
</evidence>
<keyword evidence="2" id="KW-0521">NADP</keyword>
<feature type="compositionally biased region" description="Pro residues" evidence="7">
    <location>
        <begin position="52"/>
        <end position="64"/>
    </location>
</feature>
<dbReference type="InterPro" id="IPR051593">
    <property type="entry name" value="Ergosterol_Biosynth_ERG27"/>
</dbReference>
<dbReference type="GO" id="GO:0005811">
    <property type="term" value="C:lipid droplet"/>
    <property type="evidence" value="ECO:0007669"/>
    <property type="project" value="TreeGrafter"/>
</dbReference>
<evidence type="ECO:0000256" key="2">
    <source>
        <dbReference type="ARBA" id="ARBA00022857"/>
    </source>
</evidence>
<keyword evidence="3" id="KW-0752">Steroid biosynthesis</keyword>
<dbReference type="RefSeq" id="XP_066801888.1">
    <property type="nucleotide sequence ID" value="XM_066947474.1"/>
</dbReference>
<organism evidence="8 9">
    <name type="scientific">Kwoniella newhampshirensis</name>
    <dbReference type="NCBI Taxonomy" id="1651941"/>
    <lineage>
        <taxon>Eukaryota</taxon>
        <taxon>Fungi</taxon>
        <taxon>Dikarya</taxon>
        <taxon>Basidiomycota</taxon>
        <taxon>Agaricomycotina</taxon>
        <taxon>Tremellomycetes</taxon>
        <taxon>Tremellales</taxon>
        <taxon>Cryptococcaceae</taxon>
        <taxon>Kwoniella</taxon>
    </lineage>
</organism>
<evidence type="ECO:0000313" key="8">
    <source>
        <dbReference type="EMBL" id="KAK8850457.1"/>
    </source>
</evidence>
<accession>A0AAW0YJK0</accession>
<dbReference type="GO" id="GO:0005789">
    <property type="term" value="C:endoplasmic reticulum membrane"/>
    <property type="evidence" value="ECO:0007669"/>
    <property type="project" value="TreeGrafter"/>
</dbReference>
<reference evidence="8 9" key="1">
    <citation type="journal article" date="2024" name="bioRxiv">
        <title>Comparative genomics of Cryptococcus and Kwoniella reveals pathogenesis evolution and contrasting karyotype dynamics via intercentromeric recombination or chromosome fusion.</title>
        <authorList>
            <person name="Coelho M.A."/>
            <person name="David-Palma M."/>
            <person name="Shea T."/>
            <person name="Bowers K."/>
            <person name="McGinley-Smith S."/>
            <person name="Mohammad A.W."/>
            <person name="Gnirke A."/>
            <person name="Yurkov A.M."/>
            <person name="Nowrousian M."/>
            <person name="Sun S."/>
            <person name="Cuomo C.A."/>
            <person name="Heitman J."/>
        </authorList>
    </citation>
    <scope>NUCLEOTIDE SEQUENCE [LARGE SCALE GENOMIC DNA]</scope>
    <source>
        <strain evidence="8 9">CBS 13917</strain>
    </source>
</reference>
<dbReference type="KEGG" id="kne:92181633"/>
<dbReference type="GeneID" id="92181633"/>
<dbReference type="GO" id="GO:0006694">
    <property type="term" value="P:steroid biosynthetic process"/>
    <property type="evidence" value="ECO:0007669"/>
    <property type="project" value="UniProtKB-KW"/>
</dbReference>
<name>A0AAW0YJK0_9TREE</name>
<gene>
    <name evidence="8" type="ORF">IAR55_004375</name>
</gene>
<feature type="compositionally biased region" description="Low complexity" evidence="7">
    <location>
        <begin position="65"/>
        <end position="82"/>
    </location>
</feature>
<dbReference type="PANTHER" id="PTHR43647:SF1">
    <property type="entry name" value="3-KETO-STEROID REDUCTASE ERG27"/>
    <property type="match status" value="1"/>
</dbReference>